<evidence type="ECO:0000313" key="5">
    <source>
        <dbReference type="EMBL" id="KXT06196.1"/>
    </source>
</evidence>
<dbReference type="EMBL" id="LFZN01000008">
    <property type="protein sequence ID" value="KXT06196.1"/>
    <property type="molecule type" value="Genomic_DNA"/>
</dbReference>
<dbReference type="GO" id="GO:0043386">
    <property type="term" value="P:mycotoxin biosynthetic process"/>
    <property type="evidence" value="ECO:0007669"/>
    <property type="project" value="InterPro"/>
</dbReference>
<dbReference type="GO" id="GO:0016491">
    <property type="term" value="F:oxidoreductase activity"/>
    <property type="evidence" value="ECO:0007669"/>
    <property type="project" value="UniProtKB-KW"/>
</dbReference>
<organism evidence="5 6">
    <name type="scientific">Pseudocercospora eumusae</name>
    <dbReference type="NCBI Taxonomy" id="321146"/>
    <lineage>
        <taxon>Eukaryota</taxon>
        <taxon>Fungi</taxon>
        <taxon>Dikarya</taxon>
        <taxon>Ascomycota</taxon>
        <taxon>Pezizomycotina</taxon>
        <taxon>Dothideomycetes</taxon>
        <taxon>Dothideomycetidae</taxon>
        <taxon>Mycosphaerellales</taxon>
        <taxon>Mycosphaerellaceae</taxon>
        <taxon>Pseudocercospora</taxon>
    </lineage>
</organism>
<evidence type="ECO:0008006" key="7">
    <source>
        <dbReference type="Google" id="ProtNLM"/>
    </source>
</evidence>
<name>A0A139HUS9_9PEZI</name>
<evidence type="ECO:0000313" key="6">
    <source>
        <dbReference type="Proteomes" id="UP000070133"/>
    </source>
</evidence>
<keyword evidence="2" id="KW-0560">Oxidoreductase</keyword>
<dbReference type="PANTHER" id="PTHR33365">
    <property type="entry name" value="YALI0B05434P"/>
    <property type="match status" value="1"/>
</dbReference>
<protein>
    <recommendedName>
        <fullName evidence="7">Oxidase ustYa</fullName>
    </recommendedName>
</protein>
<comment type="caution">
    <text evidence="5">The sequence shown here is derived from an EMBL/GenBank/DDBJ whole genome shotgun (WGS) entry which is preliminary data.</text>
</comment>
<keyword evidence="4" id="KW-0472">Membrane</keyword>
<keyword evidence="4" id="KW-1133">Transmembrane helix</keyword>
<dbReference type="OrthoDB" id="3687641at2759"/>
<feature type="transmembrane region" description="Helical" evidence="4">
    <location>
        <begin position="44"/>
        <end position="65"/>
    </location>
</feature>
<gene>
    <name evidence="5" type="ORF">AC578_1434</name>
</gene>
<dbReference type="PANTHER" id="PTHR33365:SF11">
    <property type="entry name" value="TAT PATHWAY SIGNAL SEQUENCE"/>
    <property type="match status" value="1"/>
</dbReference>
<sequence>MPSSQKYEATTAASAPEDHHTLLGHRRISRTLDWTRKSYRLHHILLSAITGAIAAAGLLILTLLVSSSPRIHPRQPHFYPDLPFNTPKIFNEDPKFINGSWEAEFAKLLPRKHPSRIPSHPILSDLYNILIHKGEHGFIRVPNPSQYGLHGGYPLDHNAESYSISMFHQIHCVLALKQDFHNALDLDPETLHHAEHCFEYLRQAVMCAGDLTLEKMKTDEEGRPVRDVIGWGVRHECRDWESMVEWADRFGDKSVREGEILGHHLHGGG</sequence>
<proteinExistence type="inferred from homology"/>
<keyword evidence="4" id="KW-0812">Transmembrane</keyword>
<evidence type="ECO:0000256" key="1">
    <source>
        <dbReference type="ARBA" id="ARBA00004685"/>
    </source>
</evidence>
<dbReference type="Proteomes" id="UP000070133">
    <property type="component" value="Unassembled WGS sequence"/>
</dbReference>
<accession>A0A139HUS9</accession>
<dbReference type="Pfam" id="PF11807">
    <property type="entry name" value="UstYa"/>
    <property type="match status" value="1"/>
</dbReference>
<dbReference type="AlphaFoldDB" id="A0A139HUS9"/>
<reference evidence="5 6" key="1">
    <citation type="submission" date="2015-07" db="EMBL/GenBank/DDBJ databases">
        <title>Comparative genomics of the Sigatoka disease complex on banana suggests a link between parallel evolutionary changes in Pseudocercospora fijiensis and Pseudocercospora eumusae and increased virulence on the banana host.</title>
        <authorList>
            <person name="Chang T.-C."/>
            <person name="Salvucci A."/>
            <person name="Crous P.W."/>
            <person name="Stergiopoulos I."/>
        </authorList>
    </citation>
    <scope>NUCLEOTIDE SEQUENCE [LARGE SCALE GENOMIC DNA]</scope>
    <source>
        <strain evidence="5 6">CBS 114824</strain>
    </source>
</reference>
<evidence type="ECO:0000256" key="2">
    <source>
        <dbReference type="ARBA" id="ARBA00023002"/>
    </source>
</evidence>
<evidence type="ECO:0000256" key="4">
    <source>
        <dbReference type="SAM" id="Phobius"/>
    </source>
</evidence>
<dbReference type="InterPro" id="IPR021765">
    <property type="entry name" value="UstYa-like"/>
</dbReference>
<comment type="similarity">
    <text evidence="3">Belongs to the ustYa family.</text>
</comment>
<evidence type="ECO:0000256" key="3">
    <source>
        <dbReference type="ARBA" id="ARBA00035112"/>
    </source>
</evidence>
<keyword evidence="6" id="KW-1185">Reference proteome</keyword>
<comment type="pathway">
    <text evidence="1">Mycotoxin biosynthesis.</text>
</comment>